<reference evidence="3 4" key="1">
    <citation type="submission" date="2018-12" db="EMBL/GenBank/DDBJ databases">
        <title>Bacillus chawlae sp. nov., Bacillus glennii sp. nov., and Bacillus saganii sp. nov. Isolated from the Vehicle Assembly Building at Kennedy Space Center where the Viking Spacecraft were Assembled.</title>
        <authorList>
            <person name="Seuylemezian A."/>
            <person name="Vaishampayan P."/>
        </authorList>
    </citation>
    <scope>NUCLEOTIDE SEQUENCE [LARGE SCALE GENOMIC DNA]</scope>
    <source>
        <strain evidence="3 4">L5</strain>
    </source>
</reference>
<dbReference type="InterPro" id="IPR003719">
    <property type="entry name" value="Phenazine_PhzF-like"/>
</dbReference>
<dbReference type="AlphaFoldDB" id="A0A433HKC7"/>
<proteinExistence type="inferred from homology"/>
<organism evidence="3 4">
    <name type="scientific">Peribacillus cavernae</name>
    <dbReference type="NCBI Taxonomy" id="1674310"/>
    <lineage>
        <taxon>Bacteria</taxon>
        <taxon>Bacillati</taxon>
        <taxon>Bacillota</taxon>
        <taxon>Bacilli</taxon>
        <taxon>Bacillales</taxon>
        <taxon>Bacillaceae</taxon>
        <taxon>Peribacillus</taxon>
    </lineage>
</organism>
<sequence>MVLNLLVIRGGGRMNSQFYFINAFTKEEFKGNPAAIVFLREKRSEEWMKSLANELNQPITTFITIKDANSYQLRWFTPTKEIDLCGHGTLGAAHILWSEGFSSSKSTINFYTQSGLLRTELSKQQIILRLNIKGSTQTEVTEKLKRAIDFPIKGAAWAEDRYILELENQDVVHKVTPNLEAIKEIEGPGIIITSRGSDKYDFVSRYFAPKIGISEDYVTGSAHCALASYWSDPLNKKEFTAYQDSKRGGELKLKIKGEKVELIGECVTLLKGHLYK</sequence>
<name>A0A433HKC7_9BACI</name>
<keyword evidence="4" id="KW-1185">Reference proteome</keyword>
<dbReference type="Proteomes" id="UP000267430">
    <property type="component" value="Unassembled WGS sequence"/>
</dbReference>
<dbReference type="PIRSF" id="PIRSF016184">
    <property type="entry name" value="PhzC_PhzF"/>
    <property type="match status" value="1"/>
</dbReference>
<dbReference type="SUPFAM" id="SSF54506">
    <property type="entry name" value="Diaminopimelate epimerase-like"/>
    <property type="match status" value="1"/>
</dbReference>
<evidence type="ECO:0000256" key="2">
    <source>
        <dbReference type="ARBA" id="ARBA00023235"/>
    </source>
</evidence>
<dbReference type="NCBIfam" id="TIGR00654">
    <property type="entry name" value="PhzF_family"/>
    <property type="match status" value="1"/>
</dbReference>
<dbReference type="GO" id="GO:0005737">
    <property type="term" value="C:cytoplasm"/>
    <property type="evidence" value="ECO:0007669"/>
    <property type="project" value="TreeGrafter"/>
</dbReference>
<accession>A0A433HKC7</accession>
<comment type="similarity">
    <text evidence="1">Belongs to the PhzF family.</text>
</comment>
<evidence type="ECO:0000313" key="4">
    <source>
        <dbReference type="Proteomes" id="UP000267430"/>
    </source>
</evidence>
<dbReference type="Gene3D" id="3.10.310.10">
    <property type="entry name" value="Diaminopimelate Epimerase, Chain A, domain 1"/>
    <property type="match status" value="2"/>
</dbReference>
<protein>
    <submittedName>
        <fullName evidence="3">PhzF family phenazine biosynthesis protein</fullName>
    </submittedName>
</protein>
<gene>
    <name evidence="3" type="ORF">ELQ35_11450</name>
</gene>
<keyword evidence="2" id="KW-0413">Isomerase</keyword>
<dbReference type="GO" id="GO:0016853">
    <property type="term" value="F:isomerase activity"/>
    <property type="evidence" value="ECO:0007669"/>
    <property type="project" value="UniProtKB-KW"/>
</dbReference>
<evidence type="ECO:0000256" key="1">
    <source>
        <dbReference type="ARBA" id="ARBA00008270"/>
    </source>
</evidence>
<dbReference type="PANTHER" id="PTHR13774:SF17">
    <property type="entry name" value="PHENAZINE BIOSYNTHESIS-LIKE DOMAIN-CONTAINING PROTEIN"/>
    <property type="match status" value="1"/>
</dbReference>
<dbReference type="Pfam" id="PF02567">
    <property type="entry name" value="PhzC-PhzF"/>
    <property type="match status" value="1"/>
</dbReference>
<dbReference type="EMBL" id="RYZZ01000014">
    <property type="protein sequence ID" value="RUQ28850.1"/>
    <property type="molecule type" value="Genomic_DNA"/>
</dbReference>
<dbReference type="OrthoDB" id="9788221at2"/>
<comment type="caution">
    <text evidence="3">The sequence shown here is derived from an EMBL/GenBank/DDBJ whole genome shotgun (WGS) entry which is preliminary data.</text>
</comment>
<dbReference type="PANTHER" id="PTHR13774">
    <property type="entry name" value="PHENAZINE BIOSYNTHESIS PROTEIN"/>
    <property type="match status" value="1"/>
</dbReference>
<evidence type="ECO:0000313" key="3">
    <source>
        <dbReference type="EMBL" id="RUQ28850.1"/>
    </source>
</evidence>